<dbReference type="PANTHER" id="PTHR28163">
    <property type="entry name" value="PROTEIN PET117 HOMOLOG, MITOCHONDRIAL"/>
    <property type="match status" value="1"/>
</dbReference>
<organism evidence="6 7">
    <name type="scientific">Paraglomus brasilianum</name>
    <dbReference type="NCBI Taxonomy" id="144538"/>
    <lineage>
        <taxon>Eukaryota</taxon>
        <taxon>Fungi</taxon>
        <taxon>Fungi incertae sedis</taxon>
        <taxon>Mucoromycota</taxon>
        <taxon>Glomeromycotina</taxon>
        <taxon>Glomeromycetes</taxon>
        <taxon>Paraglomerales</taxon>
        <taxon>Paraglomeraceae</taxon>
        <taxon>Paraglomus</taxon>
    </lineage>
</organism>
<dbReference type="AlphaFoldDB" id="A0A9N9H2T6"/>
<comment type="subcellular location">
    <subcellularLocation>
        <location evidence="1">Mitochondrion</location>
    </subcellularLocation>
</comment>
<evidence type="ECO:0000256" key="3">
    <source>
        <dbReference type="ARBA" id="ARBA00022946"/>
    </source>
</evidence>
<evidence type="ECO:0000256" key="2">
    <source>
        <dbReference type="ARBA" id="ARBA00008197"/>
    </source>
</evidence>
<dbReference type="EMBL" id="CAJVPI010003081">
    <property type="protein sequence ID" value="CAG8653906.1"/>
    <property type="molecule type" value="Genomic_DNA"/>
</dbReference>
<name>A0A9N9H2T6_9GLOM</name>
<reference evidence="6" key="1">
    <citation type="submission" date="2021-06" db="EMBL/GenBank/DDBJ databases">
        <authorList>
            <person name="Kallberg Y."/>
            <person name="Tangrot J."/>
            <person name="Rosling A."/>
        </authorList>
    </citation>
    <scope>NUCLEOTIDE SEQUENCE</scope>
    <source>
        <strain evidence="6">BR232B</strain>
    </source>
</reference>
<feature type="coiled-coil region" evidence="5">
    <location>
        <begin position="46"/>
        <end position="73"/>
    </location>
</feature>
<evidence type="ECO:0000256" key="5">
    <source>
        <dbReference type="SAM" id="Coils"/>
    </source>
</evidence>
<dbReference type="Pfam" id="PF15786">
    <property type="entry name" value="PET117"/>
    <property type="match status" value="1"/>
</dbReference>
<evidence type="ECO:0000313" key="6">
    <source>
        <dbReference type="EMBL" id="CAG8653906.1"/>
    </source>
</evidence>
<dbReference type="GO" id="GO:0005739">
    <property type="term" value="C:mitochondrion"/>
    <property type="evidence" value="ECO:0007669"/>
    <property type="project" value="UniProtKB-SubCell"/>
</dbReference>
<comment type="similarity">
    <text evidence="2">Belongs to the PET117 family.</text>
</comment>
<keyword evidence="7" id="KW-1185">Reference proteome</keyword>
<protein>
    <submittedName>
        <fullName evidence="6">6399_t:CDS:1</fullName>
    </submittedName>
</protein>
<dbReference type="InterPro" id="IPR031568">
    <property type="entry name" value="Pet117"/>
</dbReference>
<evidence type="ECO:0000313" key="7">
    <source>
        <dbReference type="Proteomes" id="UP000789739"/>
    </source>
</evidence>
<dbReference type="Proteomes" id="UP000789739">
    <property type="component" value="Unassembled WGS sequence"/>
</dbReference>
<keyword evidence="4" id="KW-0496">Mitochondrion</keyword>
<evidence type="ECO:0000256" key="4">
    <source>
        <dbReference type="ARBA" id="ARBA00023128"/>
    </source>
</evidence>
<comment type="caution">
    <text evidence="6">The sequence shown here is derived from an EMBL/GenBank/DDBJ whole genome shotgun (WGS) entry which is preliminary data.</text>
</comment>
<evidence type="ECO:0000256" key="1">
    <source>
        <dbReference type="ARBA" id="ARBA00004173"/>
    </source>
</evidence>
<gene>
    <name evidence="6" type="ORF">PBRASI_LOCUS10408</name>
</gene>
<sequence length="87" mass="10470">MSRTAKLTLGSAIVVTSFTIWGVHYLQQKERMIMHINIEREEQRGREIDEQQRLRWEKNKEELEQQIALQREYENIQPVAYKDSGHE</sequence>
<keyword evidence="3" id="KW-0809">Transit peptide</keyword>
<keyword evidence="5" id="KW-0175">Coiled coil</keyword>
<dbReference type="GO" id="GO:0033617">
    <property type="term" value="P:mitochondrial respiratory chain complex IV assembly"/>
    <property type="evidence" value="ECO:0007669"/>
    <property type="project" value="TreeGrafter"/>
</dbReference>
<proteinExistence type="inferred from homology"/>
<dbReference type="OrthoDB" id="76305at2759"/>
<dbReference type="PANTHER" id="PTHR28163:SF1">
    <property type="entry name" value="PROTEIN PET117 HOMOLOG, MITOCHONDRIAL"/>
    <property type="match status" value="1"/>
</dbReference>
<accession>A0A9N9H2T6</accession>